<dbReference type="InterPro" id="IPR038670">
    <property type="entry name" value="HslJ-like_sf"/>
</dbReference>
<evidence type="ECO:0000259" key="2">
    <source>
        <dbReference type="Pfam" id="PF03724"/>
    </source>
</evidence>
<organism evidence="3 4">
    <name type="scientific">Paracoccus denitrificans</name>
    <dbReference type="NCBI Taxonomy" id="266"/>
    <lineage>
        <taxon>Bacteria</taxon>
        <taxon>Pseudomonadati</taxon>
        <taxon>Pseudomonadota</taxon>
        <taxon>Alphaproteobacteria</taxon>
        <taxon>Rhodobacterales</taxon>
        <taxon>Paracoccaceae</taxon>
        <taxon>Paracoccus</taxon>
    </lineage>
</organism>
<dbReference type="EMBL" id="VAFL01000001">
    <property type="protein sequence ID" value="TKW68637.1"/>
    <property type="molecule type" value="Genomic_DNA"/>
</dbReference>
<comment type="caution">
    <text evidence="3">The sequence shown here is derived from an EMBL/GenBank/DDBJ whole genome shotgun (WGS) entry which is preliminary data.</text>
</comment>
<dbReference type="InterPro" id="IPR005184">
    <property type="entry name" value="DUF306_Meta_HslJ"/>
</dbReference>
<dbReference type="PROSITE" id="PS51257">
    <property type="entry name" value="PROKAR_LIPOPROTEIN"/>
    <property type="match status" value="1"/>
</dbReference>
<accession>A0A533IDS8</accession>
<dbReference type="AlphaFoldDB" id="A0A533IDS8"/>
<keyword evidence="1" id="KW-0732">Signal</keyword>
<protein>
    <submittedName>
        <fullName evidence="3">META domain-containing protein</fullName>
    </submittedName>
</protein>
<dbReference type="Proteomes" id="UP000315344">
    <property type="component" value="Unassembled WGS sequence"/>
</dbReference>
<dbReference type="Gene3D" id="2.40.128.270">
    <property type="match status" value="1"/>
</dbReference>
<evidence type="ECO:0000313" key="4">
    <source>
        <dbReference type="Proteomes" id="UP000315344"/>
    </source>
</evidence>
<evidence type="ECO:0000256" key="1">
    <source>
        <dbReference type="SAM" id="SignalP"/>
    </source>
</evidence>
<reference evidence="3 4" key="1">
    <citation type="journal article" date="2017" name="Nat. Commun.">
        <title>In situ click chemistry generation of cyclooxygenase-2 inhibitors.</title>
        <authorList>
            <person name="Bhardwaj A."/>
            <person name="Kaur J."/>
            <person name="Wuest M."/>
            <person name="Wuest F."/>
        </authorList>
    </citation>
    <scope>NUCLEOTIDE SEQUENCE [LARGE SCALE GENOMIC DNA]</scope>
    <source>
        <strain evidence="3">S2_012_000_R3_94</strain>
    </source>
</reference>
<name>A0A533IDS8_PARDE</name>
<feature type="chain" id="PRO_5022198165" evidence="1">
    <location>
        <begin position="21"/>
        <end position="131"/>
    </location>
</feature>
<sequence length="131" mass="13465">MKYSSLAACAGAVLIMAGCATDQGPAAPGATFDGTYRLVSIDSNAIPGSADLTIDGQAIHGQGPCNLYNAQNNANWPQISLTAIASTRRACRIEGGEAAFLAALGQVSQASRTGNTLELSGPVHRLRFTVE</sequence>
<evidence type="ECO:0000313" key="3">
    <source>
        <dbReference type="EMBL" id="TKW68637.1"/>
    </source>
</evidence>
<gene>
    <name evidence="3" type="ORF">DI616_01180</name>
</gene>
<proteinExistence type="predicted"/>
<feature type="domain" description="DUF306" evidence="2">
    <location>
        <begin position="33"/>
        <end position="124"/>
    </location>
</feature>
<feature type="signal peptide" evidence="1">
    <location>
        <begin position="1"/>
        <end position="20"/>
    </location>
</feature>
<dbReference type="Pfam" id="PF03724">
    <property type="entry name" value="META"/>
    <property type="match status" value="1"/>
</dbReference>